<evidence type="ECO:0000256" key="3">
    <source>
        <dbReference type="ARBA" id="ARBA00022989"/>
    </source>
</evidence>
<dbReference type="WBParaSite" id="ACAC_0000436501-mRNA-1">
    <property type="protein sequence ID" value="ACAC_0000436501-mRNA-1"/>
    <property type="gene ID" value="ACAC_0000436501"/>
</dbReference>
<dbReference type="PANTHER" id="PTHR11785">
    <property type="entry name" value="AMINO ACID TRANSPORTER"/>
    <property type="match status" value="1"/>
</dbReference>
<keyword evidence="6" id="KW-1185">Reference proteome</keyword>
<dbReference type="AlphaFoldDB" id="A0A0K0D2S0"/>
<dbReference type="GO" id="GO:0015179">
    <property type="term" value="F:L-amino acid transmembrane transporter activity"/>
    <property type="evidence" value="ECO:0007669"/>
    <property type="project" value="TreeGrafter"/>
</dbReference>
<reference evidence="7" key="2">
    <citation type="submission" date="2017-02" db="UniProtKB">
        <authorList>
            <consortium name="WormBaseParasite"/>
        </authorList>
    </citation>
    <scope>IDENTIFICATION</scope>
</reference>
<evidence type="ECO:0000256" key="2">
    <source>
        <dbReference type="ARBA" id="ARBA00022692"/>
    </source>
</evidence>
<organism evidence="6 7">
    <name type="scientific">Angiostrongylus cantonensis</name>
    <name type="common">Rat lungworm</name>
    <dbReference type="NCBI Taxonomy" id="6313"/>
    <lineage>
        <taxon>Eukaryota</taxon>
        <taxon>Metazoa</taxon>
        <taxon>Ecdysozoa</taxon>
        <taxon>Nematoda</taxon>
        <taxon>Chromadorea</taxon>
        <taxon>Rhabditida</taxon>
        <taxon>Rhabditina</taxon>
        <taxon>Rhabditomorpha</taxon>
        <taxon>Strongyloidea</taxon>
        <taxon>Metastrongylidae</taxon>
        <taxon>Angiostrongylus</taxon>
    </lineage>
</organism>
<evidence type="ECO:0000313" key="6">
    <source>
        <dbReference type="Proteomes" id="UP000035642"/>
    </source>
</evidence>
<reference evidence="6" key="1">
    <citation type="submission" date="2012-09" db="EMBL/GenBank/DDBJ databases">
        <authorList>
            <person name="Martin A.A."/>
        </authorList>
    </citation>
    <scope>NUCLEOTIDE SEQUENCE</scope>
</reference>
<feature type="transmembrane region" description="Helical" evidence="5">
    <location>
        <begin position="100"/>
        <end position="122"/>
    </location>
</feature>
<evidence type="ECO:0000313" key="7">
    <source>
        <dbReference type="WBParaSite" id="ACAC_0000436501-mRNA-1"/>
    </source>
</evidence>
<accession>A0A0K0D2S0</accession>
<feature type="transmembrane region" description="Helical" evidence="5">
    <location>
        <begin position="128"/>
        <end position="147"/>
    </location>
</feature>
<evidence type="ECO:0000256" key="1">
    <source>
        <dbReference type="ARBA" id="ARBA00004141"/>
    </source>
</evidence>
<feature type="transmembrane region" description="Helical" evidence="5">
    <location>
        <begin position="69"/>
        <end position="88"/>
    </location>
</feature>
<dbReference type="STRING" id="6313.A0A0K0D2S0"/>
<evidence type="ECO:0000256" key="4">
    <source>
        <dbReference type="ARBA" id="ARBA00023136"/>
    </source>
</evidence>
<dbReference type="InterPro" id="IPR002293">
    <property type="entry name" value="AA/rel_permease1"/>
</dbReference>
<protein>
    <submittedName>
        <fullName evidence="7">AA_permease domain-containing protein</fullName>
    </submittedName>
</protein>
<dbReference type="InterPro" id="IPR050598">
    <property type="entry name" value="AminoAcid_Transporter"/>
</dbReference>
<dbReference type="PANTHER" id="PTHR11785:SF502">
    <property type="entry name" value="AMINO ACID TRANSPORTER"/>
    <property type="match status" value="1"/>
</dbReference>
<keyword evidence="3 5" id="KW-1133">Transmembrane helix</keyword>
<dbReference type="Gene3D" id="1.20.1740.10">
    <property type="entry name" value="Amino acid/polyamine transporter I"/>
    <property type="match status" value="1"/>
</dbReference>
<keyword evidence="2 5" id="KW-0812">Transmembrane</keyword>
<dbReference type="GO" id="GO:0016020">
    <property type="term" value="C:membrane"/>
    <property type="evidence" value="ECO:0007669"/>
    <property type="project" value="UniProtKB-SubCell"/>
</dbReference>
<sequence length="200" mass="22106">MVGLLLIGTLNSNIFCGSRFMYAAAREGHLPTFLSCVSDKSNSPRAAVLGQMICAFVVSFIDIETLINYVTFVMWAQKAVTVAALLYIRHSKLPVAEDAIKVPIGLTVFFMVISLLLVLVPFVEEPVVTFTGVVVVFSGLTFFYALVNPDETPRLLQVINDKLTRVTCRLLYCRPDVKKGVQKIDKDSDELQGLDSPSRL</sequence>
<name>A0A0K0D2S0_ANGCA</name>
<proteinExistence type="predicted"/>
<keyword evidence="4 5" id="KW-0472">Membrane</keyword>
<dbReference type="Pfam" id="PF13520">
    <property type="entry name" value="AA_permease_2"/>
    <property type="match status" value="1"/>
</dbReference>
<comment type="subcellular location">
    <subcellularLocation>
        <location evidence="1">Membrane</location>
        <topology evidence="1">Multi-pass membrane protein</topology>
    </subcellularLocation>
</comment>
<dbReference type="Proteomes" id="UP000035642">
    <property type="component" value="Unassembled WGS sequence"/>
</dbReference>
<evidence type="ECO:0000256" key="5">
    <source>
        <dbReference type="SAM" id="Phobius"/>
    </source>
</evidence>